<feature type="region of interest" description="Disordered" evidence="2">
    <location>
        <begin position="87"/>
        <end position="133"/>
    </location>
</feature>
<reference evidence="3" key="1">
    <citation type="submission" date="2020-06" db="EMBL/GenBank/DDBJ databases">
        <authorList>
            <consortium name="Plant Systems Biology data submission"/>
        </authorList>
    </citation>
    <scope>NUCLEOTIDE SEQUENCE</scope>
    <source>
        <strain evidence="3">D6</strain>
    </source>
</reference>
<feature type="compositionally biased region" description="Low complexity" evidence="2">
    <location>
        <begin position="620"/>
        <end position="634"/>
    </location>
</feature>
<dbReference type="PROSITE" id="PS50096">
    <property type="entry name" value="IQ"/>
    <property type="match status" value="1"/>
</dbReference>
<comment type="caution">
    <text evidence="3">The sequence shown here is derived from an EMBL/GenBank/DDBJ whole genome shotgun (WGS) entry which is preliminary data.</text>
</comment>
<name>A0A9N8DKZ3_9STRA</name>
<feature type="compositionally biased region" description="Acidic residues" evidence="2">
    <location>
        <begin position="122"/>
        <end position="132"/>
    </location>
</feature>
<feature type="compositionally biased region" description="Basic residues" evidence="2">
    <location>
        <begin position="420"/>
        <end position="430"/>
    </location>
</feature>
<feature type="coiled-coil region" evidence="1">
    <location>
        <begin position="710"/>
        <end position="737"/>
    </location>
</feature>
<evidence type="ECO:0000256" key="2">
    <source>
        <dbReference type="SAM" id="MobiDB-lite"/>
    </source>
</evidence>
<feature type="compositionally biased region" description="Basic and acidic residues" evidence="2">
    <location>
        <begin position="485"/>
        <end position="496"/>
    </location>
</feature>
<feature type="compositionally biased region" description="Acidic residues" evidence="2">
    <location>
        <begin position="87"/>
        <end position="98"/>
    </location>
</feature>
<organism evidence="3 4">
    <name type="scientific">Seminavis robusta</name>
    <dbReference type="NCBI Taxonomy" id="568900"/>
    <lineage>
        <taxon>Eukaryota</taxon>
        <taxon>Sar</taxon>
        <taxon>Stramenopiles</taxon>
        <taxon>Ochrophyta</taxon>
        <taxon>Bacillariophyta</taxon>
        <taxon>Bacillariophyceae</taxon>
        <taxon>Bacillariophycidae</taxon>
        <taxon>Naviculales</taxon>
        <taxon>Naviculaceae</taxon>
        <taxon>Seminavis</taxon>
    </lineage>
</organism>
<feature type="region of interest" description="Disordered" evidence="2">
    <location>
        <begin position="246"/>
        <end position="300"/>
    </location>
</feature>
<proteinExistence type="predicted"/>
<feature type="compositionally biased region" description="Basic and acidic residues" evidence="2">
    <location>
        <begin position="312"/>
        <end position="331"/>
    </location>
</feature>
<sequence>MSTVTTATMDDFFQPLNLEATRIHDNRRIKKSQDEIPVRSMRSRSIRFADEKEEAELMLETILLFEPDDSFCEASVVEAVMEDFCVEDDDDDDDDEFHEDSGSSFDSWEFAHNNCNPMNMPIDDDDDDDDGEPALTLAQLEQQVRDQQAKELLEKKQQQQQQQQQNQEETKEIPVEIMAAMGGSFTSADKPAFSSATAMSPLNSPLITKEKLRVGGRNHDSSLSILHNNNNSSNLLDGSANNLDSSAHLNSSMHSATNLDGSTHSLIRRKKKKPSRTISSHRVVPRNPNPNLRRALQKSSSLRMLEEAAENRRAREDEIQKRQAAESELQKVQEAQEQYQRLQQDTAAAAGMVSARRASFEPNTSTSTSKKQQSTPKEEEETQKKQALTHDHFAIPAPQKPKEEEEPKPQETTSTSSPKRTGRRVLPRRNRTFDGAGDSSDKPKATRARPKRTVSNFTGPRNTALRRVRTAEPLTRKATPQESQQKPEEEEKKESPKEEEEETTTKPMVVTEQKPQKVAATVAAAKTPHPKATTKAPAAKPSRRASTMTSIPTKKPVVETTPTTATTAIPDPPSPRRVSASGVASIKARLEQQSASAAQHNAKLEVTKVAVVNKPRKSNTTASTTTSASSTALTTEEKAKRVTAKLPKAATRGSSTTTSSLVKSAQEKRYNEIRAVQGLSMVGSNAWNRKTQLVADLQRATRGYLVRQVIQTAQTKIKQLQKHLKAMERAKQQELESIRNSPELQALREEYQAATMTPSQLDLEKEQRQLQKGVTAVQDSNADIQQKMEDLHENNRRIARATRELKYTTDRLKERTVCLQATQDQFRNKVEQLQAKVKSQTLELQKTIRQTETEKQVGWICHCTILQVRQHTKMVASTSQDTFLRKVHKRAQILDQLSKKRSKAAKGKNGGDVKPEEVCPVILTL</sequence>
<feature type="compositionally biased region" description="Low complexity" evidence="2">
    <location>
        <begin position="410"/>
        <end position="419"/>
    </location>
</feature>
<dbReference type="Proteomes" id="UP001153069">
    <property type="component" value="Unassembled WGS sequence"/>
</dbReference>
<feature type="compositionally biased region" description="Low complexity" evidence="2">
    <location>
        <begin position="551"/>
        <end position="569"/>
    </location>
</feature>
<feature type="compositionally biased region" description="Low complexity" evidence="2">
    <location>
        <begin position="158"/>
        <end position="167"/>
    </location>
</feature>
<feature type="compositionally biased region" description="Low complexity" evidence="2">
    <location>
        <begin position="364"/>
        <end position="375"/>
    </location>
</feature>
<evidence type="ECO:0000313" key="4">
    <source>
        <dbReference type="Proteomes" id="UP001153069"/>
    </source>
</evidence>
<keyword evidence="1" id="KW-0175">Coiled coil</keyword>
<feature type="compositionally biased region" description="Basic residues" evidence="2">
    <location>
        <begin position="266"/>
        <end position="275"/>
    </location>
</feature>
<feature type="region of interest" description="Disordered" evidence="2">
    <location>
        <begin position="615"/>
        <end position="663"/>
    </location>
</feature>
<evidence type="ECO:0000256" key="1">
    <source>
        <dbReference type="SAM" id="Coils"/>
    </source>
</evidence>
<feature type="compositionally biased region" description="Low complexity" evidence="2">
    <location>
        <begin position="333"/>
        <end position="357"/>
    </location>
</feature>
<feature type="compositionally biased region" description="Basic and acidic residues" evidence="2">
    <location>
        <begin position="400"/>
        <end position="409"/>
    </location>
</feature>
<feature type="compositionally biased region" description="Polar residues" evidence="2">
    <location>
        <begin position="247"/>
        <end position="265"/>
    </location>
</feature>
<evidence type="ECO:0000313" key="3">
    <source>
        <dbReference type="EMBL" id="CAB9504141.1"/>
    </source>
</evidence>
<dbReference type="EMBL" id="CAICTM010000186">
    <property type="protein sequence ID" value="CAB9504141.1"/>
    <property type="molecule type" value="Genomic_DNA"/>
</dbReference>
<feature type="compositionally biased region" description="Basic and acidic residues" evidence="2">
    <location>
        <begin position="147"/>
        <end position="157"/>
    </location>
</feature>
<feature type="compositionally biased region" description="Low complexity" evidence="2">
    <location>
        <begin position="516"/>
        <end position="540"/>
    </location>
</feature>
<feature type="region of interest" description="Disordered" evidence="2">
    <location>
        <begin position="147"/>
        <end position="171"/>
    </location>
</feature>
<accession>A0A9N8DKZ3</accession>
<keyword evidence="4" id="KW-1185">Reference proteome</keyword>
<feature type="region of interest" description="Disordered" evidence="2">
    <location>
        <begin position="312"/>
        <end position="579"/>
    </location>
</feature>
<gene>
    <name evidence="3" type="ORF">SEMRO_187_G080880.1</name>
</gene>
<protein>
    <submittedName>
        <fullName evidence="3">Uncharacterized protein</fullName>
    </submittedName>
</protein>
<feature type="compositionally biased region" description="Basic and acidic residues" evidence="2">
    <location>
        <begin position="382"/>
        <end position="393"/>
    </location>
</feature>
<dbReference type="AlphaFoldDB" id="A0A9N8DKZ3"/>
<feature type="coiled-coil region" evidence="1">
    <location>
        <begin position="774"/>
        <end position="850"/>
    </location>
</feature>